<name>A0A9D4NMR9_DREPO</name>
<accession>A0A9D4NMR9</accession>
<dbReference type="Proteomes" id="UP000828390">
    <property type="component" value="Unassembled WGS sequence"/>
</dbReference>
<keyword evidence="2" id="KW-1185">Reference proteome</keyword>
<reference evidence="1" key="1">
    <citation type="journal article" date="2019" name="bioRxiv">
        <title>The Genome of the Zebra Mussel, Dreissena polymorpha: A Resource for Invasive Species Research.</title>
        <authorList>
            <person name="McCartney M.A."/>
            <person name="Auch B."/>
            <person name="Kono T."/>
            <person name="Mallez S."/>
            <person name="Zhang Y."/>
            <person name="Obille A."/>
            <person name="Becker A."/>
            <person name="Abrahante J.E."/>
            <person name="Garbe J."/>
            <person name="Badalamenti J.P."/>
            <person name="Herman A."/>
            <person name="Mangelson H."/>
            <person name="Liachko I."/>
            <person name="Sullivan S."/>
            <person name="Sone E.D."/>
            <person name="Koren S."/>
            <person name="Silverstein K.A.T."/>
            <person name="Beckman K.B."/>
            <person name="Gohl D.M."/>
        </authorList>
    </citation>
    <scope>NUCLEOTIDE SEQUENCE</scope>
    <source>
        <strain evidence="1">Duluth1</strain>
        <tissue evidence="1">Whole animal</tissue>
    </source>
</reference>
<dbReference type="AlphaFoldDB" id="A0A9D4NMR9"/>
<gene>
    <name evidence="1" type="ORF">DPMN_020543</name>
</gene>
<evidence type="ECO:0000313" key="1">
    <source>
        <dbReference type="EMBL" id="KAH3896367.1"/>
    </source>
</evidence>
<protein>
    <submittedName>
        <fullName evidence="1">Uncharacterized protein</fullName>
    </submittedName>
</protein>
<proteinExistence type="predicted"/>
<sequence>MVRLTHSVPFTMVFIASSQSVMDRGYAKTTARLDLHPYRSANLLPVRQDRARWAPSGPGATLPECRSTITKNKCHC</sequence>
<organism evidence="1 2">
    <name type="scientific">Dreissena polymorpha</name>
    <name type="common">Zebra mussel</name>
    <name type="synonym">Mytilus polymorpha</name>
    <dbReference type="NCBI Taxonomy" id="45954"/>
    <lineage>
        <taxon>Eukaryota</taxon>
        <taxon>Metazoa</taxon>
        <taxon>Spiralia</taxon>
        <taxon>Lophotrochozoa</taxon>
        <taxon>Mollusca</taxon>
        <taxon>Bivalvia</taxon>
        <taxon>Autobranchia</taxon>
        <taxon>Heteroconchia</taxon>
        <taxon>Euheterodonta</taxon>
        <taxon>Imparidentia</taxon>
        <taxon>Neoheterodontei</taxon>
        <taxon>Myida</taxon>
        <taxon>Dreissenoidea</taxon>
        <taxon>Dreissenidae</taxon>
        <taxon>Dreissena</taxon>
    </lineage>
</organism>
<evidence type="ECO:0000313" key="2">
    <source>
        <dbReference type="Proteomes" id="UP000828390"/>
    </source>
</evidence>
<dbReference type="EMBL" id="JAIWYP010000001">
    <property type="protein sequence ID" value="KAH3896367.1"/>
    <property type="molecule type" value="Genomic_DNA"/>
</dbReference>
<comment type="caution">
    <text evidence="1">The sequence shown here is derived from an EMBL/GenBank/DDBJ whole genome shotgun (WGS) entry which is preliminary data.</text>
</comment>
<reference evidence="1" key="2">
    <citation type="submission" date="2020-11" db="EMBL/GenBank/DDBJ databases">
        <authorList>
            <person name="McCartney M.A."/>
            <person name="Auch B."/>
            <person name="Kono T."/>
            <person name="Mallez S."/>
            <person name="Becker A."/>
            <person name="Gohl D.M."/>
            <person name="Silverstein K.A.T."/>
            <person name="Koren S."/>
            <person name="Bechman K.B."/>
            <person name="Herman A."/>
            <person name="Abrahante J.E."/>
            <person name="Garbe J."/>
        </authorList>
    </citation>
    <scope>NUCLEOTIDE SEQUENCE</scope>
    <source>
        <strain evidence="1">Duluth1</strain>
        <tissue evidence="1">Whole animal</tissue>
    </source>
</reference>